<dbReference type="AlphaFoldDB" id="A0A8K0X8Q5"/>
<dbReference type="Proteomes" id="UP000813385">
    <property type="component" value="Unassembled WGS sequence"/>
</dbReference>
<dbReference type="GO" id="GO:0032259">
    <property type="term" value="P:methylation"/>
    <property type="evidence" value="ECO:0007669"/>
    <property type="project" value="UniProtKB-KW"/>
</dbReference>
<dbReference type="OrthoDB" id="10004862at2759"/>
<dbReference type="CDD" id="cd02440">
    <property type="entry name" value="AdoMet_MTases"/>
    <property type="match status" value="1"/>
</dbReference>
<sequence length="304" mass="33091">MASTLSQDTAQSGTNPKLEAFYSDSQTIFWFDSVLGGARHFGFYEPGTKSPFPIKKSLLRMEEELFKALRLPPGSRLLDAGCGAGHVSAYMATQGMIVTAIDVIPRHINLAKKTQARLQATGAPGSIERVLQLDYHHLEKLGLGQNLLDGVYTIEALVHAADAAAVLAGFYASLRPGGRVVLHEYEQDVIDEAEIKAMAVVNEGFSMPTLDVSRPGALRTLLEGAGFREVEVRDLSENVRPMTRMNWAISVVPYSLLSPQRLAQYSVSAVAGVQLHRNLRQGRWKYLQVSATKPEVGEGAAGNI</sequence>
<accession>A0A8K0X8Q5</accession>
<evidence type="ECO:0000313" key="3">
    <source>
        <dbReference type="EMBL" id="KAH7376171.1"/>
    </source>
</evidence>
<name>A0A8K0X8Q5_9PEZI</name>
<dbReference type="EMBL" id="JAGPXD010000001">
    <property type="protein sequence ID" value="KAH7376171.1"/>
    <property type="molecule type" value="Genomic_DNA"/>
</dbReference>
<keyword evidence="3" id="KW-0489">Methyltransferase</keyword>
<organism evidence="3 4">
    <name type="scientific">Plectosphaerella cucumerina</name>
    <dbReference type="NCBI Taxonomy" id="40658"/>
    <lineage>
        <taxon>Eukaryota</taxon>
        <taxon>Fungi</taxon>
        <taxon>Dikarya</taxon>
        <taxon>Ascomycota</taxon>
        <taxon>Pezizomycotina</taxon>
        <taxon>Sordariomycetes</taxon>
        <taxon>Hypocreomycetidae</taxon>
        <taxon>Glomerellales</taxon>
        <taxon>Plectosphaerellaceae</taxon>
        <taxon>Plectosphaerella</taxon>
    </lineage>
</organism>
<reference evidence="3" key="1">
    <citation type="journal article" date="2021" name="Nat. Commun.">
        <title>Genetic determinants of endophytism in the Arabidopsis root mycobiome.</title>
        <authorList>
            <person name="Mesny F."/>
            <person name="Miyauchi S."/>
            <person name="Thiergart T."/>
            <person name="Pickel B."/>
            <person name="Atanasova L."/>
            <person name="Karlsson M."/>
            <person name="Huettel B."/>
            <person name="Barry K.W."/>
            <person name="Haridas S."/>
            <person name="Chen C."/>
            <person name="Bauer D."/>
            <person name="Andreopoulos W."/>
            <person name="Pangilinan J."/>
            <person name="LaButti K."/>
            <person name="Riley R."/>
            <person name="Lipzen A."/>
            <person name="Clum A."/>
            <person name="Drula E."/>
            <person name="Henrissat B."/>
            <person name="Kohler A."/>
            <person name="Grigoriev I.V."/>
            <person name="Martin F.M."/>
            <person name="Hacquard S."/>
        </authorList>
    </citation>
    <scope>NUCLEOTIDE SEQUENCE</scope>
    <source>
        <strain evidence="3">MPI-CAGE-AT-0016</strain>
    </source>
</reference>
<evidence type="ECO:0000256" key="2">
    <source>
        <dbReference type="ARBA" id="ARBA00038188"/>
    </source>
</evidence>
<dbReference type="GO" id="GO:0005783">
    <property type="term" value="C:endoplasmic reticulum"/>
    <property type="evidence" value="ECO:0007669"/>
    <property type="project" value="TreeGrafter"/>
</dbReference>
<dbReference type="SUPFAM" id="SSF53335">
    <property type="entry name" value="S-adenosyl-L-methionine-dependent methyltransferases"/>
    <property type="match status" value="1"/>
</dbReference>
<dbReference type="InterPro" id="IPR029063">
    <property type="entry name" value="SAM-dependent_MTases_sf"/>
</dbReference>
<dbReference type="GO" id="GO:0006696">
    <property type="term" value="P:ergosterol biosynthetic process"/>
    <property type="evidence" value="ECO:0007669"/>
    <property type="project" value="TreeGrafter"/>
</dbReference>
<keyword evidence="1" id="KW-0808">Transferase</keyword>
<dbReference type="InterPro" id="IPR050447">
    <property type="entry name" value="Erg6_SMT_methyltransf"/>
</dbReference>
<proteinExistence type="inferred from homology"/>
<protein>
    <submittedName>
        <fullName evidence="3">S-adenosyl-L-methionine-dependent methyltransferase</fullName>
    </submittedName>
</protein>
<evidence type="ECO:0000256" key="1">
    <source>
        <dbReference type="ARBA" id="ARBA00022679"/>
    </source>
</evidence>
<comment type="caution">
    <text evidence="3">The sequence shown here is derived from an EMBL/GenBank/DDBJ whole genome shotgun (WGS) entry which is preliminary data.</text>
</comment>
<comment type="similarity">
    <text evidence="2">Belongs to the class I-like SAM-binding methyltransferase superfamily. Erg6/SMT family.</text>
</comment>
<dbReference type="GO" id="GO:0003838">
    <property type="term" value="F:sterol 24-C-methyltransferase activity"/>
    <property type="evidence" value="ECO:0007669"/>
    <property type="project" value="TreeGrafter"/>
</dbReference>
<dbReference type="Pfam" id="PF13489">
    <property type="entry name" value="Methyltransf_23"/>
    <property type="match status" value="1"/>
</dbReference>
<gene>
    <name evidence="3" type="ORF">B0T11DRAFT_17658</name>
</gene>
<keyword evidence="4" id="KW-1185">Reference proteome</keyword>
<dbReference type="Gene3D" id="3.40.50.150">
    <property type="entry name" value="Vaccinia Virus protein VP39"/>
    <property type="match status" value="1"/>
</dbReference>
<dbReference type="PANTHER" id="PTHR44068">
    <property type="entry name" value="ZGC:194242"/>
    <property type="match status" value="1"/>
</dbReference>
<evidence type="ECO:0000313" key="4">
    <source>
        <dbReference type="Proteomes" id="UP000813385"/>
    </source>
</evidence>
<dbReference type="PANTHER" id="PTHR44068:SF1">
    <property type="entry name" value="HYPOTHETICAL LOC100005854"/>
    <property type="match status" value="1"/>
</dbReference>